<organism evidence="1 2">
    <name type="scientific">Aplysia californica</name>
    <name type="common">California sea hare</name>
    <dbReference type="NCBI Taxonomy" id="6500"/>
    <lineage>
        <taxon>Eukaryota</taxon>
        <taxon>Metazoa</taxon>
        <taxon>Spiralia</taxon>
        <taxon>Lophotrochozoa</taxon>
        <taxon>Mollusca</taxon>
        <taxon>Gastropoda</taxon>
        <taxon>Heterobranchia</taxon>
        <taxon>Euthyneura</taxon>
        <taxon>Tectipleura</taxon>
        <taxon>Aplysiida</taxon>
        <taxon>Aplysioidea</taxon>
        <taxon>Aplysiidae</taxon>
        <taxon>Aplysia</taxon>
    </lineage>
</organism>
<sequence length="335" mass="38513">MHFRRGVNIFPEAICSCSQTGQAGRCSEFNTQRSEMEAERPQGYREYQSGDTSWDALGMRIKWTVPEVPGESVVHMLDPLCFKLCLECKKPVPLRDVSAWAWTCLYHTDNSEGIYREIRLPYVENSRQWDDNGVTTYLFSAVVFPTHTDDFRLTYNIKFRDSMIWVDKFQTDHIVTVLRPREVNQWTKQAEMAKITNRIFIGNFLSVILAEELNFEAVITLDKHLQGTAAEGVHAGRVKEEFHNFALEIGAGHEIPRDKVDVVVKRLKTLSDLHAHILMGDLDGQGRVGSAMTAYIFANNPHLTYEEACEFVKSQKMIYCHRGLKSTLHDMYPRD</sequence>
<name>A0ABM0JNM6_APLCA</name>
<reference evidence="2" key="1">
    <citation type="submission" date="2025-08" db="UniProtKB">
        <authorList>
            <consortium name="RefSeq"/>
        </authorList>
    </citation>
    <scope>IDENTIFICATION</scope>
</reference>
<evidence type="ECO:0000313" key="2">
    <source>
        <dbReference type="RefSeq" id="XP_005097916.2"/>
    </source>
</evidence>
<proteinExistence type="predicted"/>
<keyword evidence="1" id="KW-1185">Reference proteome</keyword>
<dbReference type="RefSeq" id="XP_005097916.2">
    <property type="nucleotide sequence ID" value="XM_005097859.2"/>
</dbReference>
<gene>
    <name evidence="2" type="primary">LOC101861279</name>
</gene>
<evidence type="ECO:0000313" key="1">
    <source>
        <dbReference type="Proteomes" id="UP000694888"/>
    </source>
</evidence>
<dbReference type="GeneID" id="101861279"/>
<dbReference type="Proteomes" id="UP000694888">
    <property type="component" value="Unplaced"/>
</dbReference>
<protein>
    <submittedName>
        <fullName evidence="2">Uncharacterized protein LOC101861279</fullName>
    </submittedName>
</protein>
<accession>A0ABM0JNM6</accession>